<dbReference type="Gene3D" id="3.40.50.720">
    <property type="entry name" value="NAD(P)-binding Rossmann-like Domain"/>
    <property type="match status" value="1"/>
</dbReference>
<keyword evidence="2" id="KW-0521">NADP</keyword>
<dbReference type="Pfam" id="PF00106">
    <property type="entry name" value="adh_short"/>
    <property type="match status" value="1"/>
</dbReference>
<accession>A0ABT0IZX0</accession>
<name>A0ABT0IZX0_9MICO</name>
<comment type="caution">
    <text evidence="5">The sequence shown here is derived from an EMBL/GenBank/DDBJ whole genome shotgun (WGS) entry which is preliminary data.</text>
</comment>
<keyword evidence="3" id="KW-0560">Oxidoreductase</keyword>
<protein>
    <submittedName>
        <fullName evidence="5">SDR family NAD(P)-dependent oxidoreductase</fullName>
    </submittedName>
</protein>
<dbReference type="EMBL" id="JALQCY010000001">
    <property type="protein sequence ID" value="MCK9792791.1"/>
    <property type="molecule type" value="Genomic_DNA"/>
</dbReference>
<dbReference type="PANTHER" id="PTHR43490:SF99">
    <property type="entry name" value="SHORT-CHAIN DEHYDROGENASE_REDUCTASE"/>
    <property type="match status" value="1"/>
</dbReference>
<dbReference type="InterPro" id="IPR036291">
    <property type="entry name" value="NAD(P)-bd_dom_sf"/>
</dbReference>
<evidence type="ECO:0000256" key="2">
    <source>
        <dbReference type="ARBA" id="ARBA00022857"/>
    </source>
</evidence>
<gene>
    <name evidence="5" type="ORF">M1843_03395</name>
</gene>
<evidence type="ECO:0000256" key="4">
    <source>
        <dbReference type="RuleBase" id="RU000363"/>
    </source>
</evidence>
<evidence type="ECO:0000313" key="5">
    <source>
        <dbReference type="EMBL" id="MCK9792791.1"/>
    </source>
</evidence>
<evidence type="ECO:0000256" key="1">
    <source>
        <dbReference type="ARBA" id="ARBA00006484"/>
    </source>
</evidence>
<proteinExistence type="inferred from homology"/>
<dbReference type="SUPFAM" id="SSF51735">
    <property type="entry name" value="NAD(P)-binding Rossmann-fold domains"/>
    <property type="match status" value="1"/>
</dbReference>
<comment type="similarity">
    <text evidence="1 4">Belongs to the short-chain dehydrogenases/reductases (SDR) family.</text>
</comment>
<dbReference type="InterPro" id="IPR002347">
    <property type="entry name" value="SDR_fam"/>
</dbReference>
<dbReference type="PANTHER" id="PTHR43490">
    <property type="entry name" value="(+)-NEOMENTHOL DEHYDROGENASE"/>
    <property type="match status" value="1"/>
</dbReference>
<sequence>MQIALVTGATRGLGLATARRLARDGAHVVVGARDAAAGRAVAAALAAEGLAASSVELDVTDHAQVRAAAKEVDAEHGRLDVLVNNAGILPEATAPAGAEVVDADLFRATYDTNVLGPVAVVEAFLPLLRQSSAGRIVNVTTRMGSLADQQDPTSPYYGMVVPAYQSSKAALNAVTVALAKSLADTPIKVTSVCPGFVQTELTPVNRTQAPLTADEAAEVVHRAATLPASAPSGTFVDAAGPVPW</sequence>
<dbReference type="RefSeq" id="WP_416342642.1">
    <property type="nucleotide sequence ID" value="NZ_JALQCY010000001.1"/>
</dbReference>
<evidence type="ECO:0000256" key="3">
    <source>
        <dbReference type="ARBA" id="ARBA00023002"/>
    </source>
</evidence>
<dbReference type="PRINTS" id="PR00081">
    <property type="entry name" value="GDHRDH"/>
</dbReference>
<dbReference type="Proteomes" id="UP001651050">
    <property type="component" value="Unassembled WGS sequence"/>
</dbReference>
<organism evidence="5 6">
    <name type="scientific">Isoptericola peretonis</name>
    <dbReference type="NCBI Taxonomy" id="2918523"/>
    <lineage>
        <taxon>Bacteria</taxon>
        <taxon>Bacillati</taxon>
        <taxon>Actinomycetota</taxon>
        <taxon>Actinomycetes</taxon>
        <taxon>Micrococcales</taxon>
        <taxon>Promicromonosporaceae</taxon>
        <taxon>Isoptericola</taxon>
    </lineage>
</organism>
<evidence type="ECO:0000313" key="6">
    <source>
        <dbReference type="Proteomes" id="UP001651050"/>
    </source>
</evidence>
<dbReference type="PRINTS" id="PR00080">
    <property type="entry name" value="SDRFAMILY"/>
</dbReference>
<reference evidence="5 6" key="1">
    <citation type="submission" date="2022-02" db="EMBL/GenBank/DDBJ databases">
        <title>The car tank lid bacteriome: a reservoir of bacteria with potential in bioremediation of fuel.</title>
        <authorList>
            <person name="Vidal-Verdu A."/>
            <person name="Gomez-Martinez D."/>
            <person name="Latorre-Perez A."/>
            <person name="Pereto J."/>
            <person name="Porcar M."/>
        </authorList>
    </citation>
    <scope>NUCLEOTIDE SEQUENCE [LARGE SCALE GENOMIC DNA]</scope>
    <source>
        <strain evidence="5 6">4D.3</strain>
    </source>
</reference>
<keyword evidence="6" id="KW-1185">Reference proteome</keyword>